<dbReference type="GO" id="GO:0016740">
    <property type="term" value="F:transferase activity"/>
    <property type="evidence" value="ECO:0007669"/>
    <property type="project" value="UniProtKB-KW"/>
</dbReference>
<keyword evidence="2" id="KW-0949">S-adenosyl-L-methionine</keyword>
<comment type="caution">
    <text evidence="3">The sequence shown here is derived from an EMBL/GenBank/DDBJ whole genome shotgun (WGS) entry which is preliminary data.</text>
</comment>
<evidence type="ECO:0000313" key="4">
    <source>
        <dbReference type="Proteomes" id="UP000714275"/>
    </source>
</evidence>
<dbReference type="Proteomes" id="UP000714275">
    <property type="component" value="Unassembled WGS sequence"/>
</dbReference>
<evidence type="ECO:0000256" key="2">
    <source>
        <dbReference type="ARBA" id="ARBA00022691"/>
    </source>
</evidence>
<gene>
    <name evidence="3" type="ORF">EV702DRAFT_946915</name>
</gene>
<proteinExistence type="predicted"/>
<dbReference type="AlphaFoldDB" id="A0A9P7CXD9"/>
<keyword evidence="4" id="KW-1185">Reference proteome</keyword>
<dbReference type="EMBL" id="JABBWD010000084">
    <property type="protein sequence ID" value="KAG1767725.1"/>
    <property type="molecule type" value="Genomic_DNA"/>
</dbReference>
<keyword evidence="1" id="KW-0808">Transferase</keyword>
<name>A0A9P7CXD9_9AGAM</name>
<feature type="non-terminal residue" evidence="3">
    <location>
        <position position="1"/>
    </location>
</feature>
<organism evidence="3 4">
    <name type="scientific">Suillus placidus</name>
    <dbReference type="NCBI Taxonomy" id="48579"/>
    <lineage>
        <taxon>Eukaryota</taxon>
        <taxon>Fungi</taxon>
        <taxon>Dikarya</taxon>
        <taxon>Basidiomycota</taxon>
        <taxon>Agaricomycotina</taxon>
        <taxon>Agaricomycetes</taxon>
        <taxon>Agaricomycetidae</taxon>
        <taxon>Boletales</taxon>
        <taxon>Suillineae</taxon>
        <taxon>Suillaceae</taxon>
        <taxon>Suillus</taxon>
    </lineage>
</organism>
<evidence type="ECO:0000313" key="3">
    <source>
        <dbReference type="EMBL" id="KAG1767725.1"/>
    </source>
</evidence>
<dbReference type="OrthoDB" id="2094832at2759"/>
<dbReference type="PANTHER" id="PTHR35897">
    <property type="entry name" value="METHYLTRANSFERASE AUSD"/>
    <property type="match status" value="1"/>
</dbReference>
<feature type="non-terminal residue" evidence="3">
    <location>
        <position position="64"/>
    </location>
</feature>
<dbReference type="InterPro" id="IPR051654">
    <property type="entry name" value="Meroterpenoid_MTases"/>
</dbReference>
<accession>A0A9P7CXD9</accession>
<protein>
    <submittedName>
        <fullName evidence="3">Uncharacterized protein</fullName>
    </submittedName>
</protein>
<dbReference type="PANTHER" id="PTHR35897:SF1">
    <property type="entry name" value="METHYLTRANSFERASE AUSD"/>
    <property type="match status" value="1"/>
</dbReference>
<reference evidence="3" key="1">
    <citation type="journal article" date="2020" name="New Phytol.">
        <title>Comparative genomics reveals dynamic genome evolution in host specialist ectomycorrhizal fungi.</title>
        <authorList>
            <person name="Lofgren L.A."/>
            <person name="Nguyen N.H."/>
            <person name="Vilgalys R."/>
            <person name="Ruytinx J."/>
            <person name="Liao H.L."/>
            <person name="Branco S."/>
            <person name="Kuo A."/>
            <person name="LaButti K."/>
            <person name="Lipzen A."/>
            <person name="Andreopoulos W."/>
            <person name="Pangilinan J."/>
            <person name="Riley R."/>
            <person name="Hundley H."/>
            <person name="Na H."/>
            <person name="Barry K."/>
            <person name="Grigoriev I.V."/>
            <person name="Stajich J.E."/>
            <person name="Kennedy P.G."/>
        </authorList>
    </citation>
    <scope>NUCLEOTIDE SEQUENCE</scope>
    <source>
        <strain evidence="3">DOB743</strain>
    </source>
</reference>
<sequence>PHTCIRESIFAEPRIDHHFQYQEVQETRRSRSYRMTLVDLGCCMGTDLRKLVVDGFPVPVRLTC</sequence>
<evidence type="ECO:0000256" key="1">
    <source>
        <dbReference type="ARBA" id="ARBA00022679"/>
    </source>
</evidence>